<evidence type="ECO:0000313" key="7">
    <source>
        <dbReference type="EMBL" id="RIY35438.1"/>
    </source>
</evidence>
<proteinExistence type="inferred from homology"/>
<dbReference type="Gene3D" id="3.90.1720.10">
    <property type="entry name" value="endopeptidase domain like (from Nostoc punctiforme)"/>
    <property type="match status" value="1"/>
</dbReference>
<evidence type="ECO:0000256" key="1">
    <source>
        <dbReference type="ARBA" id="ARBA00007074"/>
    </source>
</evidence>
<dbReference type="RefSeq" id="WP_119653064.1">
    <property type="nucleotide sequence ID" value="NZ_NSDI01000012.1"/>
</dbReference>
<dbReference type="PROSITE" id="PS51935">
    <property type="entry name" value="NLPC_P60"/>
    <property type="match status" value="1"/>
</dbReference>
<comment type="similarity">
    <text evidence="1">Belongs to the peptidase C40 family.</text>
</comment>
<evidence type="ECO:0000313" key="8">
    <source>
        <dbReference type="Proteomes" id="UP000265497"/>
    </source>
</evidence>
<evidence type="ECO:0000259" key="6">
    <source>
        <dbReference type="PROSITE" id="PS51935"/>
    </source>
</evidence>
<evidence type="ECO:0000256" key="5">
    <source>
        <dbReference type="SAM" id="SignalP"/>
    </source>
</evidence>
<reference evidence="7 8" key="1">
    <citation type="submission" date="2017-08" db="EMBL/GenBank/DDBJ databases">
        <title>Capnocytophaga canis 17-158 assembly.</title>
        <authorList>
            <person name="Gulvik C.A."/>
        </authorList>
    </citation>
    <scope>NUCLEOTIDE SEQUENCE [LARGE SCALE GENOMIC DNA]</scope>
    <source>
        <strain evidence="7 8">17-158</strain>
    </source>
</reference>
<dbReference type="InterPro" id="IPR000064">
    <property type="entry name" value="NLP_P60_dom"/>
</dbReference>
<dbReference type="GO" id="GO:0008234">
    <property type="term" value="F:cysteine-type peptidase activity"/>
    <property type="evidence" value="ECO:0007669"/>
    <property type="project" value="UniProtKB-KW"/>
</dbReference>
<dbReference type="Pfam" id="PF00877">
    <property type="entry name" value="NLPC_P60"/>
    <property type="match status" value="1"/>
</dbReference>
<name>A0A3A1YE69_9FLAO</name>
<dbReference type="AlphaFoldDB" id="A0A3A1YE69"/>
<dbReference type="PANTHER" id="PTHR47053">
    <property type="entry name" value="MUREIN DD-ENDOPEPTIDASE MEPH-RELATED"/>
    <property type="match status" value="1"/>
</dbReference>
<feature type="chain" id="PRO_5017317024" evidence="5">
    <location>
        <begin position="22"/>
        <end position="331"/>
    </location>
</feature>
<evidence type="ECO:0000256" key="3">
    <source>
        <dbReference type="ARBA" id="ARBA00022801"/>
    </source>
</evidence>
<dbReference type="GO" id="GO:0006508">
    <property type="term" value="P:proteolysis"/>
    <property type="evidence" value="ECO:0007669"/>
    <property type="project" value="UniProtKB-KW"/>
</dbReference>
<evidence type="ECO:0000256" key="4">
    <source>
        <dbReference type="ARBA" id="ARBA00022807"/>
    </source>
</evidence>
<accession>A0A3A1YE69</accession>
<protein>
    <submittedName>
        <fullName evidence="7">Glycoside hydrolase</fullName>
    </submittedName>
</protein>
<keyword evidence="4" id="KW-0788">Thiol protease</keyword>
<evidence type="ECO:0000256" key="2">
    <source>
        <dbReference type="ARBA" id="ARBA00022670"/>
    </source>
</evidence>
<keyword evidence="3 7" id="KW-0378">Hydrolase</keyword>
<comment type="caution">
    <text evidence="7">The sequence shown here is derived from an EMBL/GenBank/DDBJ whole genome shotgun (WGS) entry which is preliminary data.</text>
</comment>
<organism evidence="7 8">
    <name type="scientific">Capnocytophaga canis</name>
    <dbReference type="NCBI Taxonomy" id="1848903"/>
    <lineage>
        <taxon>Bacteria</taxon>
        <taxon>Pseudomonadati</taxon>
        <taxon>Bacteroidota</taxon>
        <taxon>Flavobacteriia</taxon>
        <taxon>Flavobacteriales</taxon>
        <taxon>Flavobacteriaceae</taxon>
        <taxon>Capnocytophaga</taxon>
    </lineage>
</organism>
<dbReference type="SUPFAM" id="SSF54001">
    <property type="entry name" value="Cysteine proteinases"/>
    <property type="match status" value="1"/>
</dbReference>
<gene>
    <name evidence="7" type="ORF">CKY20_10630</name>
</gene>
<keyword evidence="5" id="KW-0732">Signal</keyword>
<dbReference type="InterPro" id="IPR038765">
    <property type="entry name" value="Papain-like_cys_pep_sf"/>
</dbReference>
<feature type="domain" description="NlpC/P60" evidence="6">
    <location>
        <begin position="175"/>
        <end position="311"/>
    </location>
</feature>
<dbReference type="InterPro" id="IPR051202">
    <property type="entry name" value="Peptidase_C40"/>
</dbReference>
<keyword evidence="2" id="KW-0645">Protease</keyword>
<sequence>MNKQIILFCMICAIKFSFLTAQNSSENCEPIEGKTWGVVYNSVGKIHAESNHRSEIVTEVLLGMPVMVLNRDKGWRKIKTSEGYVGWISESIVEMTHSELKEYNQKRKVIVTSLYTHSYKENSLKSAIISDLVMGNILEVKGRKGNFFKVIYPDGREAYIKKNDAVHFDKWLNDIKLTEQSIASLAQQMAGIPYVWGGTSSKGLDCSGFTKLIYFMHGVILLRDSSQQVKTGKLVDEKGDFSKLQVGDLVFFGTKADESQPQERVTHVGIYLGNGRFIHTSDYVKIASFYPHDPLYDAFNTNRYLRTKRILGSINSFGIEYVRENEFYTKN</sequence>
<dbReference type="Proteomes" id="UP000265497">
    <property type="component" value="Unassembled WGS sequence"/>
</dbReference>
<dbReference type="EMBL" id="NSDI01000012">
    <property type="protein sequence ID" value="RIY35438.1"/>
    <property type="molecule type" value="Genomic_DNA"/>
</dbReference>
<dbReference type="PANTHER" id="PTHR47053:SF1">
    <property type="entry name" value="MUREIN DD-ENDOPEPTIDASE MEPH-RELATED"/>
    <property type="match status" value="1"/>
</dbReference>
<dbReference type="Gene3D" id="2.30.30.40">
    <property type="entry name" value="SH3 Domains"/>
    <property type="match status" value="2"/>
</dbReference>
<dbReference type="Pfam" id="PF08239">
    <property type="entry name" value="SH3_3"/>
    <property type="match status" value="1"/>
</dbReference>
<dbReference type="InterPro" id="IPR003646">
    <property type="entry name" value="SH3-like_bac-type"/>
</dbReference>
<feature type="signal peptide" evidence="5">
    <location>
        <begin position="1"/>
        <end position="21"/>
    </location>
</feature>